<accession>A0ABP8DSK3</accession>
<dbReference type="Proteomes" id="UP001500620">
    <property type="component" value="Unassembled WGS sequence"/>
</dbReference>
<gene>
    <name evidence="2" type="ORF">GCM10022255_101190</name>
</gene>
<name>A0ABP8DSK3_9ACTN</name>
<evidence type="ECO:0000313" key="2">
    <source>
        <dbReference type="EMBL" id="GAA4262762.1"/>
    </source>
</evidence>
<feature type="compositionally biased region" description="Basic and acidic residues" evidence="1">
    <location>
        <begin position="45"/>
        <end position="65"/>
    </location>
</feature>
<comment type="caution">
    <text evidence="2">The sequence shown here is derived from an EMBL/GenBank/DDBJ whole genome shotgun (WGS) entry which is preliminary data.</text>
</comment>
<dbReference type="EMBL" id="BAABAT010000055">
    <property type="protein sequence ID" value="GAA4262762.1"/>
    <property type="molecule type" value="Genomic_DNA"/>
</dbReference>
<proteinExistence type="predicted"/>
<organism evidence="2 3">
    <name type="scientific">Dactylosporangium darangshiense</name>
    <dbReference type="NCBI Taxonomy" id="579108"/>
    <lineage>
        <taxon>Bacteria</taxon>
        <taxon>Bacillati</taxon>
        <taxon>Actinomycetota</taxon>
        <taxon>Actinomycetes</taxon>
        <taxon>Micromonosporales</taxon>
        <taxon>Micromonosporaceae</taxon>
        <taxon>Dactylosporangium</taxon>
    </lineage>
</organism>
<sequence>MGVNTSRPAREPHPPITDVHDHADHDPEGPAPNTPPRPATPPNPDPHDADPHDADPHDADPHDPGGADDPLALSELIASADIDVVPGDPPVPITVWRVADVDAGWGHHADALSPRLAALLVGVRTRPGDTIVSIGDDPALAGAAGAGGRIYRSVPHPDQLADLDHAAGTVALIVLPWPPANRPNGMHRDGLITMLSACRRLMSPGGCTIIALAGLPPQQTFVQHSSTLIPAAQQAGLDWLQHIIAITAPIVGQHITWQAQPTDPAMLRAAAHLTVHLDLFVFVMRESSASSDN</sequence>
<feature type="region of interest" description="Disordered" evidence="1">
    <location>
        <begin position="1"/>
        <end position="70"/>
    </location>
</feature>
<evidence type="ECO:0000256" key="1">
    <source>
        <dbReference type="SAM" id="MobiDB-lite"/>
    </source>
</evidence>
<evidence type="ECO:0008006" key="4">
    <source>
        <dbReference type="Google" id="ProtNLM"/>
    </source>
</evidence>
<evidence type="ECO:0000313" key="3">
    <source>
        <dbReference type="Proteomes" id="UP001500620"/>
    </source>
</evidence>
<feature type="compositionally biased region" description="Basic and acidic residues" evidence="1">
    <location>
        <begin position="8"/>
        <end position="28"/>
    </location>
</feature>
<feature type="compositionally biased region" description="Pro residues" evidence="1">
    <location>
        <begin position="29"/>
        <end position="44"/>
    </location>
</feature>
<protein>
    <recommendedName>
        <fullName evidence="4">SAM-dependent methyltransferase</fullName>
    </recommendedName>
</protein>
<keyword evidence="3" id="KW-1185">Reference proteome</keyword>
<reference evidence="3" key="1">
    <citation type="journal article" date="2019" name="Int. J. Syst. Evol. Microbiol.">
        <title>The Global Catalogue of Microorganisms (GCM) 10K type strain sequencing project: providing services to taxonomists for standard genome sequencing and annotation.</title>
        <authorList>
            <consortium name="The Broad Institute Genomics Platform"/>
            <consortium name="The Broad Institute Genome Sequencing Center for Infectious Disease"/>
            <person name="Wu L."/>
            <person name="Ma J."/>
        </authorList>
    </citation>
    <scope>NUCLEOTIDE SEQUENCE [LARGE SCALE GENOMIC DNA]</scope>
    <source>
        <strain evidence="3">JCM 17441</strain>
    </source>
</reference>